<dbReference type="PANTHER" id="PTHR11008:SF39">
    <property type="entry name" value="CIRCADIAN CLOCK-CONTROLLED PROTEIN-LIKE PROTEIN"/>
    <property type="match status" value="1"/>
</dbReference>
<dbReference type="InterPro" id="IPR038606">
    <property type="entry name" value="To_sf"/>
</dbReference>
<dbReference type="VEuPathDB" id="VectorBase:AGAMI1_012006"/>
<name>A0NC38_ANOGA</name>
<protein>
    <submittedName>
        <fullName evidence="2">AGAP009384-PA</fullName>
    </submittedName>
</protein>
<dbReference type="PaxDb" id="7165-AGAP009384-PA"/>
<proteinExistence type="predicted"/>
<gene>
    <name evidence="2" type="ORF">AgaP_AGAP009384</name>
</gene>
<feature type="chain" id="PRO_5002627827" evidence="1">
    <location>
        <begin position="24"/>
        <end position="78"/>
    </location>
</feature>
<dbReference type="VEuPathDB" id="VectorBase:AGAP009384"/>
<evidence type="ECO:0000256" key="1">
    <source>
        <dbReference type="SAM" id="SignalP"/>
    </source>
</evidence>
<dbReference type="InterPro" id="IPR010562">
    <property type="entry name" value="Haemolymph_juvenile_hormone-bd"/>
</dbReference>
<dbReference type="EMBL" id="AAAB01008835">
    <property type="protein sequence ID" value="EAU77438.1"/>
    <property type="molecule type" value="Genomic_DNA"/>
</dbReference>
<reference evidence="2" key="1">
    <citation type="journal article" date="2002" name="Science">
        <title>The genome sequence of the malaria mosquito Anopheles gambiae.</title>
        <authorList>
            <person name="Holt R.A."/>
            <person name="Subramanian G.M."/>
            <person name="Halpern A."/>
            <person name="Sutton G.G."/>
            <person name="Charlab R."/>
            <person name="Nusskern D.R."/>
            <person name="Wincker P."/>
            <person name="Clark A.G."/>
            <person name="Ribeiro J.M."/>
            <person name="Wides R."/>
            <person name="Salzberg S.L."/>
            <person name="Loftus B."/>
            <person name="Yandell M."/>
            <person name="Majoros W.H."/>
            <person name="Rusch D.B."/>
            <person name="Lai Z."/>
            <person name="Kraft C.L."/>
            <person name="Abril J.F."/>
            <person name="Anthouard V."/>
            <person name="Arensburger P."/>
            <person name="Atkinson P.W."/>
            <person name="Baden H."/>
            <person name="de Berardinis V."/>
            <person name="Baldwin D."/>
            <person name="Benes V."/>
            <person name="Biedler J."/>
            <person name="Blass C."/>
            <person name="Bolanos R."/>
            <person name="Boscus D."/>
            <person name="Barnstead M."/>
            <person name="Cai S."/>
            <person name="Center A."/>
            <person name="Chaturverdi K."/>
            <person name="Christophides G.K."/>
            <person name="Chrystal M.A."/>
            <person name="Clamp M."/>
            <person name="Cravchik A."/>
            <person name="Curwen V."/>
            <person name="Dana A."/>
            <person name="Delcher A."/>
            <person name="Dew I."/>
            <person name="Evans C.A."/>
            <person name="Flanigan M."/>
            <person name="Grundschober-Freimoser A."/>
            <person name="Friedli L."/>
            <person name="Gu Z."/>
            <person name="Guan P."/>
            <person name="Guigo R."/>
            <person name="Hillenmeyer M.E."/>
            <person name="Hladun S.L."/>
            <person name="Hogan J.R."/>
            <person name="Hong Y.S."/>
            <person name="Hoover J."/>
            <person name="Jaillon O."/>
            <person name="Ke Z."/>
            <person name="Kodira C."/>
            <person name="Kokoza E."/>
            <person name="Koutsos A."/>
            <person name="Letunic I."/>
            <person name="Levitsky A."/>
            <person name="Liang Y."/>
            <person name="Lin J.J."/>
            <person name="Lobo N.F."/>
            <person name="Lopez J.R."/>
            <person name="Malek J.A."/>
            <person name="McIntosh T.C."/>
            <person name="Meister S."/>
            <person name="Miller J."/>
            <person name="Mobarry C."/>
            <person name="Mongin E."/>
            <person name="Murphy S.D."/>
            <person name="O'Brochta D.A."/>
            <person name="Pfannkoch C."/>
            <person name="Qi R."/>
            <person name="Regier M.A."/>
            <person name="Remington K."/>
            <person name="Shao H."/>
            <person name="Sharakhova M.V."/>
            <person name="Sitter C.D."/>
            <person name="Shetty J."/>
            <person name="Smith T.J."/>
            <person name="Strong R."/>
            <person name="Sun J."/>
            <person name="Thomasova D."/>
            <person name="Ton L.Q."/>
            <person name="Topalis P."/>
            <person name="Tu Z."/>
            <person name="Unger M.F."/>
            <person name="Walenz B."/>
            <person name="Wang A."/>
            <person name="Wang J."/>
            <person name="Wang M."/>
            <person name="Wang X."/>
            <person name="Woodford K.J."/>
            <person name="Wortman J.R."/>
            <person name="Wu M."/>
            <person name="Yao A."/>
            <person name="Zdobnov E.M."/>
            <person name="Zhang H."/>
            <person name="Zhao Q."/>
            <person name="Zhao S."/>
            <person name="Zhu S.C."/>
            <person name="Zhimulev I."/>
            <person name="Coluzzi M."/>
            <person name="della Torre A."/>
            <person name="Roth C.W."/>
            <person name="Louis C."/>
            <person name="Kalush F."/>
            <person name="Mural R.J."/>
            <person name="Myers E.W."/>
            <person name="Adams M.D."/>
            <person name="Smith H.O."/>
            <person name="Broder S."/>
            <person name="Gardner M.J."/>
            <person name="Fraser C.M."/>
            <person name="Birney E."/>
            <person name="Bork P."/>
            <person name="Brey P.T."/>
            <person name="Venter J.C."/>
            <person name="Weissenbach J."/>
            <person name="Kafatos F.C."/>
            <person name="Collins F.H."/>
            <person name="Hoffman S.L."/>
        </authorList>
    </citation>
    <scope>NUCLEOTIDE SEQUENCE [LARGE SCALE GENOMIC DNA]</scope>
    <source>
        <strain evidence="2">PEST</strain>
    </source>
</reference>
<evidence type="ECO:0000313" key="2">
    <source>
        <dbReference type="EMBL" id="EAU77438.1"/>
    </source>
</evidence>
<feature type="signal peptide" evidence="1">
    <location>
        <begin position="1"/>
        <end position="23"/>
    </location>
</feature>
<dbReference type="AlphaFoldDB" id="A0NC38"/>
<dbReference type="PANTHER" id="PTHR11008">
    <property type="entry name" value="PROTEIN TAKEOUT-LIKE PROTEIN"/>
    <property type="match status" value="1"/>
</dbReference>
<organism evidence="2">
    <name type="scientific">Anopheles gambiae</name>
    <name type="common">African malaria mosquito</name>
    <dbReference type="NCBI Taxonomy" id="7165"/>
    <lineage>
        <taxon>Eukaryota</taxon>
        <taxon>Metazoa</taxon>
        <taxon>Ecdysozoa</taxon>
        <taxon>Arthropoda</taxon>
        <taxon>Hexapoda</taxon>
        <taxon>Insecta</taxon>
        <taxon>Pterygota</taxon>
        <taxon>Neoptera</taxon>
        <taxon>Endopterygota</taxon>
        <taxon>Diptera</taxon>
        <taxon>Nematocera</taxon>
        <taxon>Culicoidea</taxon>
        <taxon>Culicidae</taxon>
        <taxon>Anophelinae</taxon>
        <taxon>Anopheles</taxon>
    </lineage>
</organism>
<keyword evidence="1" id="KW-0732">Signal</keyword>
<dbReference type="InParanoid" id="A0NC38"/>
<dbReference type="Pfam" id="PF06585">
    <property type="entry name" value="JHBP"/>
    <property type="match status" value="1"/>
</dbReference>
<comment type="caution">
    <text evidence="2">The sequence shown here is derived from an EMBL/GenBank/DDBJ whole genome shotgun (WGS) entry which is preliminary data.</text>
</comment>
<accession>A0NC38</accession>
<dbReference type="STRING" id="7165.A0NC38"/>
<feature type="non-terminal residue" evidence="2">
    <location>
        <position position="78"/>
    </location>
</feature>
<sequence length="78" mass="8423">MLPTTNLVWIALTAIVYLGGSFAALPSSIKVCSRNDPELSRCVIEAVNDLRPRLATGKISDQFQIPPLEPLALATVNM</sequence>
<reference evidence="2" key="3">
    <citation type="journal article" date="2004" name="Trends Parasitol.">
        <title>The Anopheles gambiae genome: an update.</title>
        <authorList>
            <person name="Mongin E."/>
            <person name="Louis C."/>
            <person name="Holt R.A."/>
            <person name="Birney E."/>
            <person name="Collins F.H."/>
        </authorList>
    </citation>
    <scope>NUCLEOTIDE SEQUENCE</scope>
    <source>
        <strain evidence="2">PEST</strain>
    </source>
</reference>
<reference evidence="2" key="2">
    <citation type="submission" date="2002-03" db="EMBL/GenBank/DDBJ databases">
        <authorList>
            <consortium name="The Anopheles Genome Sequencing Consortium"/>
        </authorList>
    </citation>
    <scope>NUCLEOTIDE SEQUENCE</scope>
    <source>
        <strain evidence="2">PEST</strain>
    </source>
</reference>
<dbReference type="HOGENOM" id="CLU_069908_5_0_1"/>
<reference evidence="2" key="4">
    <citation type="journal article" date="2007" name="Genome Biol.">
        <title>Update of the Anopheles gambiae PEST genome assembly.</title>
        <authorList>
            <person name="Sharakhova M.V."/>
            <person name="Hammond M.P."/>
            <person name="Lobo N.F."/>
            <person name="Krzywinski J."/>
            <person name="Unger M.F."/>
            <person name="Hillenmeyer M.E."/>
            <person name="Bruggner R.V."/>
            <person name="Birney E."/>
            <person name="Collins F.H."/>
        </authorList>
    </citation>
    <scope>NUCLEOTIDE SEQUENCE</scope>
    <source>
        <strain evidence="2">PEST</strain>
    </source>
</reference>
<dbReference type="Gene3D" id="3.15.10.30">
    <property type="entry name" value="Haemolymph juvenile hormone binding protein"/>
    <property type="match status" value="1"/>
</dbReference>
<reference evidence="2" key="5">
    <citation type="submission" date="2011-05" db="EMBL/GenBank/DDBJ databases">
        <authorList>
            <consortium name="VectorBase"/>
        </authorList>
    </citation>
    <scope>NUCLEOTIDE SEQUENCE</scope>
    <source>
        <strain evidence="2">PEST</strain>
    </source>
</reference>